<dbReference type="Gene3D" id="2.160.10.10">
    <property type="entry name" value="Hexapeptide repeat proteins"/>
    <property type="match status" value="1"/>
</dbReference>
<keyword evidence="3" id="KW-0677">Repeat</keyword>
<dbReference type="PROSITE" id="PS00101">
    <property type="entry name" value="HEXAPEP_TRANSFERASES"/>
    <property type="match status" value="1"/>
</dbReference>
<dbReference type="SUPFAM" id="SSF51161">
    <property type="entry name" value="Trimeric LpxA-like enzymes"/>
    <property type="match status" value="1"/>
</dbReference>
<dbReference type="CDD" id="cd03354">
    <property type="entry name" value="LbH_SAT"/>
    <property type="match status" value="1"/>
</dbReference>
<dbReference type="GO" id="GO:0009001">
    <property type="term" value="F:serine O-acetyltransferase activity"/>
    <property type="evidence" value="ECO:0007669"/>
    <property type="project" value="UniProtKB-EC"/>
</dbReference>
<evidence type="ECO:0000313" key="6">
    <source>
        <dbReference type="Proteomes" id="UP001228044"/>
    </source>
</evidence>
<dbReference type="InterPro" id="IPR001451">
    <property type="entry name" value="Hexapep"/>
</dbReference>
<dbReference type="RefSeq" id="WP_290359177.1">
    <property type="nucleotide sequence ID" value="NZ_JAUHHC010000003.1"/>
</dbReference>
<evidence type="ECO:0000313" key="5">
    <source>
        <dbReference type="EMBL" id="MDN3920855.1"/>
    </source>
</evidence>
<name>A0ABT8DR84_9BURK</name>
<protein>
    <submittedName>
        <fullName evidence="5">Serine O-acetyltransferase</fullName>
        <ecNumber evidence="5">2.3.1.30</ecNumber>
    </submittedName>
</protein>
<reference evidence="5 6" key="1">
    <citation type="submission" date="2023-06" db="EMBL/GenBank/DDBJ databases">
        <title>Pelomonas sp. PFR6 16S ribosomal RNA gene Genome sequencing and assembly.</title>
        <authorList>
            <person name="Woo H."/>
        </authorList>
    </citation>
    <scope>NUCLEOTIDE SEQUENCE [LARGE SCALE GENOMIC DNA]</scope>
    <source>
        <strain evidence="5 6">PFR6</strain>
    </source>
</reference>
<dbReference type="Proteomes" id="UP001228044">
    <property type="component" value="Unassembled WGS sequence"/>
</dbReference>
<comment type="similarity">
    <text evidence="1">Belongs to the transferase hexapeptide repeat family.</text>
</comment>
<evidence type="ECO:0000256" key="3">
    <source>
        <dbReference type="ARBA" id="ARBA00022737"/>
    </source>
</evidence>
<keyword evidence="6" id="KW-1185">Reference proteome</keyword>
<organism evidence="5 6">
    <name type="scientific">Roseateles violae</name>
    <dbReference type="NCBI Taxonomy" id="3058042"/>
    <lineage>
        <taxon>Bacteria</taxon>
        <taxon>Pseudomonadati</taxon>
        <taxon>Pseudomonadota</taxon>
        <taxon>Betaproteobacteria</taxon>
        <taxon>Burkholderiales</taxon>
        <taxon>Sphaerotilaceae</taxon>
        <taxon>Roseateles</taxon>
    </lineage>
</organism>
<sequence length="158" mass="16707">MLSIYRLSHLLWRLGVPVLPYLLKALNRILFAVVLPPSTRVGKGVVFSYHGLGTVVHKRAVLEDDVIVGTGVTIGGRSGHETVPTIGAGAMIGSGAKVLGPIRVGRGASIGANAVVLSDVPDYAVVVGIPARVVRIQDSNEVVDYKTFSEARRDADLQ</sequence>
<evidence type="ECO:0000256" key="1">
    <source>
        <dbReference type="ARBA" id="ARBA00007274"/>
    </source>
</evidence>
<proteinExistence type="inferred from homology"/>
<dbReference type="EC" id="2.3.1.30" evidence="5"/>
<dbReference type="Pfam" id="PF00132">
    <property type="entry name" value="Hexapep"/>
    <property type="match status" value="1"/>
</dbReference>
<dbReference type="InterPro" id="IPR018357">
    <property type="entry name" value="Hexapep_transf_CS"/>
</dbReference>
<keyword evidence="2 5" id="KW-0808">Transferase</keyword>
<gene>
    <name evidence="5" type="ORF">QWJ38_11250</name>
</gene>
<dbReference type="InterPro" id="IPR005881">
    <property type="entry name" value="Ser_O-AcTrfase"/>
</dbReference>
<dbReference type="PANTHER" id="PTHR42811">
    <property type="entry name" value="SERINE ACETYLTRANSFERASE"/>
    <property type="match status" value="1"/>
</dbReference>
<accession>A0ABT8DR84</accession>
<keyword evidence="4 5" id="KW-0012">Acyltransferase</keyword>
<dbReference type="InterPro" id="IPR011004">
    <property type="entry name" value="Trimer_LpxA-like_sf"/>
</dbReference>
<dbReference type="PIRSF" id="PIRSF000441">
    <property type="entry name" value="CysE"/>
    <property type="match status" value="1"/>
</dbReference>
<dbReference type="InterPro" id="IPR045304">
    <property type="entry name" value="LbH_SAT"/>
</dbReference>
<dbReference type="EMBL" id="JAUHHC010000003">
    <property type="protein sequence ID" value="MDN3920855.1"/>
    <property type="molecule type" value="Genomic_DNA"/>
</dbReference>
<comment type="caution">
    <text evidence="5">The sequence shown here is derived from an EMBL/GenBank/DDBJ whole genome shotgun (WGS) entry which is preliminary data.</text>
</comment>
<evidence type="ECO:0000256" key="2">
    <source>
        <dbReference type="ARBA" id="ARBA00022679"/>
    </source>
</evidence>
<evidence type="ECO:0000256" key="4">
    <source>
        <dbReference type="ARBA" id="ARBA00023315"/>
    </source>
</evidence>